<gene>
    <name evidence="9" type="ORF">GCM10023261_01810</name>
</gene>
<evidence type="ECO:0000256" key="8">
    <source>
        <dbReference type="ARBA" id="ARBA00023136"/>
    </source>
</evidence>
<organism evidence="9 10">
    <name type="scientific">Bartonella jaculi</name>
    <dbReference type="NCBI Taxonomy" id="686226"/>
    <lineage>
        <taxon>Bacteria</taxon>
        <taxon>Pseudomonadati</taxon>
        <taxon>Pseudomonadota</taxon>
        <taxon>Alphaproteobacteria</taxon>
        <taxon>Hyphomicrobiales</taxon>
        <taxon>Bartonellaceae</taxon>
        <taxon>Bartonella</taxon>
    </lineage>
</organism>
<keyword evidence="2" id="KW-0813">Transport</keyword>
<proteinExistence type="predicted"/>
<comment type="subcellular location">
    <subcellularLocation>
        <location evidence="1">Membrane</location>
        <topology evidence="1">Single-pass membrane protein</topology>
    </subcellularLocation>
</comment>
<dbReference type="EMBL" id="BAABIZ010000001">
    <property type="protein sequence ID" value="GAA5103965.1"/>
    <property type="molecule type" value="Genomic_DNA"/>
</dbReference>
<evidence type="ECO:0000256" key="3">
    <source>
        <dbReference type="ARBA" id="ARBA00022475"/>
    </source>
</evidence>
<dbReference type="Pfam" id="PF02416">
    <property type="entry name" value="TatA_B_E"/>
    <property type="match status" value="1"/>
</dbReference>
<protein>
    <recommendedName>
        <fullName evidence="11">Sec-independent protein translocase protein TatB</fullName>
    </recommendedName>
</protein>
<keyword evidence="3" id="KW-1003">Cell membrane</keyword>
<evidence type="ECO:0000256" key="1">
    <source>
        <dbReference type="ARBA" id="ARBA00004167"/>
    </source>
</evidence>
<reference evidence="10" key="1">
    <citation type="journal article" date="2019" name="Int. J. Syst. Evol. Microbiol.">
        <title>The Global Catalogue of Microorganisms (GCM) 10K type strain sequencing project: providing services to taxonomists for standard genome sequencing and annotation.</title>
        <authorList>
            <consortium name="The Broad Institute Genomics Platform"/>
            <consortium name="The Broad Institute Genome Sequencing Center for Infectious Disease"/>
            <person name="Wu L."/>
            <person name="Ma J."/>
        </authorList>
    </citation>
    <scope>NUCLEOTIDE SEQUENCE [LARGE SCALE GENOMIC DNA]</scope>
    <source>
        <strain evidence="10">JCM 17712</strain>
    </source>
</reference>
<evidence type="ECO:0000313" key="10">
    <source>
        <dbReference type="Proteomes" id="UP001500864"/>
    </source>
</evidence>
<keyword evidence="4" id="KW-0812">Transmembrane</keyword>
<dbReference type="InterPro" id="IPR003369">
    <property type="entry name" value="TatA/B/E"/>
</dbReference>
<dbReference type="Proteomes" id="UP001500864">
    <property type="component" value="Unassembled WGS sequence"/>
</dbReference>
<comment type="caution">
    <text evidence="9">The sequence shown here is derived from an EMBL/GenBank/DDBJ whole genome shotgun (WGS) entry which is preliminary data.</text>
</comment>
<evidence type="ECO:0000256" key="7">
    <source>
        <dbReference type="ARBA" id="ARBA00023010"/>
    </source>
</evidence>
<evidence type="ECO:0000313" key="9">
    <source>
        <dbReference type="EMBL" id="GAA5103965.1"/>
    </source>
</evidence>
<evidence type="ECO:0000256" key="2">
    <source>
        <dbReference type="ARBA" id="ARBA00022448"/>
    </source>
</evidence>
<evidence type="ECO:0000256" key="4">
    <source>
        <dbReference type="ARBA" id="ARBA00022692"/>
    </source>
</evidence>
<evidence type="ECO:0000256" key="5">
    <source>
        <dbReference type="ARBA" id="ARBA00022927"/>
    </source>
</evidence>
<dbReference type="Gene3D" id="1.20.5.3310">
    <property type="match status" value="1"/>
</dbReference>
<keyword evidence="10" id="KW-1185">Reference proteome</keyword>
<keyword evidence="5" id="KW-0653">Protein transport</keyword>
<dbReference type="PRINTS" id="PR01506">
    <property type="entry name" value="TATBPROTEIN"/>
</dbReference>
<accession>A0ABP9MZT1</accession>
<dbReference type="RefSeq" id="WP_345113809.1">
    <property type="nucleotide sequence ID" value="NZ_BAABIZ010000001.1"/>
</dbReference>
<keyword evidence="6" id="KW-1133">Transmembrane helix</keyword>
<keyword evidence="7" id="KW-0811">Translocation</keyword>
<sequence>MFGIEGPEFLVILLVLIIVVGPKDLPKMLRIMAKAIAYVRSTANEFRDQFDDAMRQAELDDAIRQAELDDVQKTLSDMSDLNTRKELTEILNPIHNAVGDIHDSFDVNTTHHKSEKDKEVLGCGQNVTNEESTASVSLHKLGSISVNAKDREGAS</sequence>
<name>A0ABP9MZT1_9HYPH</name>
<dbReference type="NCBIfam" id="TIGR01410">
    <property type="entry name" value="tatB"/>
    <property type="match status" value="1"/>
</dbReference>
<keyword evidence="8" id="KW-0472">Membrane</keyword>
<evidence type="ECO:0008006" key="11">
    <source>
        <dbReference type="Google" id="ProtNLM"/>
    </source>
</evidence>
<dbReference type="InterPro" id="IPR018448">
    <property type="entry name" value="TatB"/>
</dbReference>
<evidence type="ECO:0000256" key="6">
    <source>
        <dbReference type="ARBA" id="ARBA00022989"/>
    </source>
</evidence>